<keyword evidence="2" id="KW-0472">Membrane</keyword>
<comment type="caution">
    <text evidence="3">The sequence shown here is derived from an EMBL/GenBank/DDBJ whole genome shotgun (WGS) entry which is preliminary data.</text>
</comment>
<feature type="compositionally biased region" description="Polar residues" evidence="1">
    <location>
        <begin position="10"/>
        <end position="34"/>
    </location>
</feature>
<protein>
    <submittedName>
        <fullName evidence="3">Uncharacterized protein</fullName>
    </submittedName>
</protein>
<reference evidence="3 4" key="1">
    <citation type="journal article" date="2016" name="Nat. Commun.">
        <title>Thousands of microbial genomes shed light on interconnected biogeochemical processes in an aquifer system.</title>
        <authorList>
            <person name="Anantharaman K."/>
            <person name="Brown C.T."/>
            <person name="Hug L.A."/>
            <person name="Sharon I."/>
            <person name="Castelle C.J."/>
            <person name="Probst A.J."/>
            <person name="Thomas B.C."/>
            <person name="Singh A."/>
            <person name="Wilkins M.J."/>
            <person name="Karaoz U."/>
            <person name="Brodie E.L."/>
            <person name="Williams K.H."/>
            <person name="Hubbard S.S."/>
            <person name="Banfield J.F."/>
        </authorList>
    </citation>
    <scope>NUCLEOTIDE SEQUENCE [LARGE SCALE GENOMIC DNA]</scope>
</reference>
<dbReference type="EMBL" id="MGFS01000028">
    <property type="protein sequence ID" value="OGM10824.1"/>
    <property type="molecule type" value="Genomic_DNA"/>
</dbReference>
<feature type="compositionally biased region" description="Low complexity" evidence="1">
    <location>
        <begin position="35"/>
        <end position="44"/>
    </location>
</feature>
<name>A0A1F7X6V3_9BACT</name>
<organism evidence="3 4">
    <name type="scientific">Candidatus Woesebacteria bacterium RBG_16_34_12</name>
    <dbReference type="NCBI Taxonomy" id="1802480"/>
    <lineage>
        <taxon>Bacteria</taxon>
        <taxon>Candidatus Woeseibacteriota</taxon>
    </lineage>
</organism>
<proteinExistence type="predicted"/>
<dbReference type="AlphaFoldDB" id="A0A1F7X6V3"/>
<evidence type="ECO:0000313" key="4">
    <source>
        <dbReference type="Proteomes" id="UP000177053"/>
    </source>
</evidence>
<evidence type="ECO:0000256" key="2">
    <source>
        <dbReference type="SAM" id="Phobius"/>
    </source>
</evidence>
<feature type="region of interest" description="Disordered" evidence="1">
    <location>
        <begin position="1"/>
        <end position="47"/>
    </location>
</feature>
<gene>
    <name evidence="3" type="ORF">A2Z22_02980</name>
</gene>
<keyword evidence="2" id="KW-0812">Transmembrane</keyword>
<evidence type="ECO:0000313" key="3">
    <source>
        <dbReference type="EMBL" id="OGM10824.1"/>
    </source>
</evidence>
<accession>A0A1F7X6V3</accession>
<sequence>MQEDSDVSKHSNISTNKEALSKNVQNQNPTSINMSNQQVSSVVQTPPQEKKKSILPFLVKKQDNKAEISSIITTLPKPQKSKKLVWIIIGTLVLMILSLGVFYFYSKYSEKNIQPDQSLKSQSAVKLPTQTTVPTPKVEDVIEENKFTNAIFVVNYPKDFKPKFLTSTKTSVYFWLENETNQEIQAIYVSSFSNPDNLTFTDWLKEQESYMDVNSELVYTEEILGTETWFIFDKEVPPLSFAESGKYYWANVKEDKITLAGIIGLDYSEYKSLVEDILTTFQYVSEEKVISCSLISGESLELAFLESYCLGTMCSPAVTKSECEAVDVVSVATETGRLLEESQTDGIGDCLWDEQASGFISKCKIKYE</sequence>
<feature type="transmembrane region" description="Helical" evidence="2">
    <location>
        <begin position="84"/>
        <end position="105"/>
    </location>
</feature>
<evidence type="ECO:0000256" key="1">
    <source>
        <dbReference type="SAM" id="MobiDB-lite"/>
    </source>
</evidence>
<keyword evidence="2" id="KW-1133">Transmembrane helix</keyword>
<dbReference type="Proteomes" id="UP000177053">
    <property type="component" value="Unassembled WGS sequence"/>
</dbReference>